<reference evidence="1" key="1">
    <citation type="submission" date="2020-01" db="EMBL/GenBank/DDBJ databases">
        <title>First Reported Case and Whole Genome of Weissella confusa in an Equid.</title>
        <authorList>
            <person name="Little S.V."/>
            <person name="Lawhon S.D."/>
        </authorList>
    </citation>
    <scope>NUCLEOTIDE SEQUENCE</scope>
    <source>
        <strain evidence="1">718955</strain>
    </source>
</reference>
<proteinExistence type="predicted"/>
<evidence type="ECO:0000313" key="2">
    <source>
        <dbReference type="Proteomes" id="UP000719917"/>
    </source>
</evidence>
<dbReference type="EMBL" id="JAAAMQ010000037">
    <property type="protein sequence ID" value="NBA12544.1"/>
    <property type="molecule type" value="Genomic_DNA"/>
</dbReference>
<sequence>MTVKSDVEAEIARVYKLAAVSRESNSLYLRVLKSAYVDLQHSKPQAVAYKLVNTIRTLKQNQIGIQIPDYVRESVERLNELSRAENYDPLAVQHWLANTAWNKTYLDYSDLK</sequence>
<comment type="caution">
    <text evidence="1">The sequence shown here is derived from an EMBL/GenBank/DDBJ whole genome shotgun (WGS) entry which is preliminary data.</text>
</comment>
<gene>
    <name evidence="1" type="ORF">GTU77_10165</name>
</gene>
<organism evidence="1 2">
    <name type="scientific">Weissella confusa</name>
    <name type="common">Lactobacillus confusus</name>
    <dbReference type="NCBI Taxonomy" id="1583"/>
    <lineage>
        <taxon>Bacteria</taxon>
        <taxon>Bacillati</taxon>
        <taxon>Bacillota</taxon>
        <taxon>Bacilli</taxon>
        <taxon>Lactobacillales</taxon>
        <taxon>Lactobacillaceae</taxon>
        <taxon>Weissella</taxon>
    </lineage>
</organism>
<protein>
    <submittedName>
        <fullName evidence="1">Uncharacterized protein</fullName>
    </submittedName>
</protein>
<accession>A0AAJ2YYP8</accession>
<evidence type="ECO:0000313" key="1">
    <source>
        <dbReference type="EMBL" id="NBA12544.1"/>
    </source>
</evidence>
<dbReference type="RefSeq" id="WP_135798557.1">
    <property type="nucleotide sequence ID" value="NZ_CP027565.1"/>
</dbReference>
<dbReference type="Proteomes" id="UP000719917">
    <property type="component" value="Unassembled WGS sequence"/>
</dbReference>
<dbReference type="AlphaFoldDB" id="A0AAJ2YYP8"/>
<name>A0AAJ2YYP8_WEICO</name>